<gene>
    <name evidence="1" type="ORF">PENSUB_11274</name>
</gene>
<sequence length="87" mass="10137">MAVDLRTDDNLHQQLLALKGPTRQTEKTSYAPYDEIMSDSIASKTDARFGQNVRFQRRDRVDGITRKEDREGRRHVYCTYFICVKPG</sequence>
<dbReference type="AlphaFoldDB" id="A0A1Q5T4P8"/>
<keyword evidence="2" id="KW-1185">Reference proteome</keyword>
<dbReference type="Proteomes" id="UP000186955">
    <property type="component" value="Unassembled WGS sequence"/>
</dbReference>
<reference evidence="1 2" key="1">
    <citation type="submission" date="2016-10" db="EMBL/GenBank/DDBJ databases">
        <title>Genome sequence of the ascomycete fungus Penicillium subrubescens.</title>
        <authorList>
            <person name="De Vries R.P."/>
            <person name="Peng M."/>
            <person name="Dilokpimol A."/>
            <person name="Hilden K."/>
            <person name="Makela M.R."/>
            <person name="Grigoriev I."/>
            <person name="Riley R."/>
            <person name="Granchi Z."/>
        </authorList>
    </citation>
    <scope>NUCLEOTIDE SEQUENCE [LARGE SCALE GENOMIC DNA]</scope>
    <source>
        <strain evidence="1 2">CBS 132785</strain>
    </source>
</reference>
<organism evidence="1 2">
    <name type="scientific">Penicillium subrubescens</name>
    <dbReference type="NCBI Taxonomy" id="1316194"/>
    <lineage>
        <taxon>Eukaryota</taxon>
        <taxon>Fungi</taxon>
        <taxon>Dikarya</taxon>
        <taxon>Ascomycota</taxon>
        <taxon>Pezizomycotina</taxon>
        <taxon>Eurotiomycetes</taxon>
        <taxon>Eurotiomycetidae</taxon>
        <taxon>Eurotiales</taxon>
        <taxon>Aspergillaceae</taxon>
        <taxon>Penicillium</taxon>
    </lineage>
</organism>
<comment type="caution">
    <text evidence="1">The sequence shown here is derived from an EMBL/GenBank/DDBJ whole genome shotgun (WGS) entry which is preliminary data.</text>
</comment>
<protein>
    <submittedName>
        <fullName evidence="1">Uncharacterized protein</fullName>
    </submittedName>
</protein>
<proteinExistence type="predicted"/>
<evidence type="ECO:0000313" key="1">
    <source>
        <dbReference type="EMBL" id="OKO95195.1"/>
    </source>
</evidence>
<dbReference type="EMBL" id="MNBE01000706">
    <property type="protein sequence ID" value="OKO95195.1"/>
    <property type="molecule type" value="Genomic_DNA"/>
</dbReference>
<accession>A0A1Q5T4P8</accession>
<name>A0A1Q5T4P8_9EURO</name>
<evidence type="ECO:0000313" key="2">
    <source>
        <dbReference type="Proteomes" id="UP000186955"/>
    </source>
</evidence>